<proteinExistence type="predicted"/>
<reference evidence="1" key="1">
    <citation type="submission" date="2021-02" db="EMBL/GenBank/DDBJ databases">
        <title>Genome sequence Cadophora malorum strain M34.</title>
        <authorList>
            <person name="Stefanovic E."/>
            <person name="Vu D."/>
            <person name="Scully C."/>
            <person name="Dijksterhuis J."/>
            <person name="Roader J."/>
            <person name="Houbraken J."/>
        </authorList>
    </citation>
    <scope>NUCLEOTIDE SEQUENCE</scope>
    <source>
        <strain evidence="1">M34</strain>
    </source>
</reference>
<gene>
    <name evidence="1" type="ORF">IFR04_001616</name>
</gene>
<organism evidence="1 2">
    <name type="scientific">Cadophora malorum</name>
    <dbReference type="NCBI Taxonomy" id="108018"/>
    <lineage>
        <taxon>Eukaryota</taxon>
        <taxon>Fungi</taxon>
        <taxon>Dikarya</taxon>
        <taxon>Ascomycota</taxon>
        <taxon>Pezizomycotina</taxon>
        <taxon>Leotiomycetes</taxon>
        <taxon>Helotiales</taxon>
        <taxon>Ploettnerulaceae</taxon>
        <taxon>Cadophora</taxon>
    </lineage>
</organism>
<accession>A0A8H7WHZ6</accession>
<comment type="caution">
    <text evidence="1">The sequence shown here is derived from an EMBL/GenBank/DDBJ whole genome shotgun (WGS) entry which is preliminary data.</text>
</comment>
<sequence>MQVLTQDFHALMHFRLTGHPYGWDFDLSFLTHKDRAWIRNQLPDSIHGNSVCEKWFKQMFFPPNVDWLEVPKYWDAITAFLLTLFAGRLRTIRIDAYGWNAARYQYINIVLLASVKVPDRFQHLQKVTLMGCLDEEYGAGSSSLPIQLIVPYLQVPSVTKFQTSNLSLVRIPSQSAFQINDLTSNNHRLTGRSLMSFLLCFSSLKRLRFHLAHTRNARQDASFVRRGLVTSKDTLEELILIHAPGGSDSWTGDDSSTSDEEDEQDYFAVTDEKNSERIKPNELGPLRTFGKLKTLHLESTLIYPLQARPHSRQYDSETRKLSNESDYLALPEYFPASLEHLTLNISPSTHCHLFDQLSTGTFLSNTPNLKSIHLLFRHDYMPDGKPMRPDFARLAELQTSATVEGVELSWDCMCELATPVQCYEDFVKE</sequence>
<evidence type="ECO:0000313" key="1">
    <source>
        <dbReference type="EMBL" id="KAG4425249.1"/>
    </source>
</evidence>
<dbReference type="OrthoDB" id="4191831at2759"/>
<dbReference type="Proteomes" id="UP000664132">
    <property type="component" value="Unassembled WGS sequence"/>
</dbReference>
<name>A0A8H7WHZ6_9HELO</name>
<dbReference type="AlphaFoldDB" id="A0A8H7WHZ6"/>
<evidence type="ECO:0000313" key="2">
    <source>
        <dbReference type="Proteomes" id="UP000664132"/>
    </source>
</evidence>
<protein>
    <submittedName>
        <fullName evidence="1">Uncharacterized protein</fullName>
    </submittedName>
</protein>
<keyword evidence="2" id="KW-1185">Reference proteome</keyword>
<dbReference type="EMBL" id="JAFJYH010000012">
    <property type="protein sequence ID" value="KAG4425249.1"/>
    <property type="molecule type" value="Genomic_DNA"/>
</dbReference>